<accession>A0A9W6ZLQ1</accession>
<dbReference type="Proteomes" id="UP001165122">
    <property type="component" value="Unassembled WGS sequence"/>
</dbReference>
<dbReference type="Pfam" id="PF05907">
    <property type="entry name" value="CXXC_Zn-b_euk"/>
    <property type="match status" value="1"/>
</dbReference>
<dbReference type="OrthoDB" id="10248838at2759"/>
<dbReference type="SUPFAM" id="SSF141678">
    <property type="entry name" value="MAL13P1.257-like"/>
    <property type="match status" value="1"/>
</dbReference>
<proteinExistence type="inferred from homology"/>
<dbReference type="PANTHER" id="PTHR12857:SF0">
    <property type="entry name" value="CXXC MOTIF CONTAINING ZINC BINDING PROTEIN"/>
    <property type="match status" value="1"/>
</dbReference>
<name>A0A9W6ZLQ1_9STRA</name>
<evidence type="ECO:0000256" key="1">
    <source>
        <dbReference type="ARBA" id="ARBA00007818"/>
    </source>
</evidence>
<gene>
    <name evidence="4" type="ORF">TrLO_g7226</name>
</gene>
<reference evidence="5" key="1">
    <citation type="journal article" date="2023" name="Commun. Biol.">
        <title>Genome analysis of Parmales, the sister group of diatoms, reveals the evolutionary specialization of diatoms from phago-mixotrophs to photoautotrophs.</title>
        <authorList>
            <person name="Ban H."/>
            <person name="Sato S."/>
            <person name="Yoshikawa S."/>
            <person name="Yamada K."/>
            <person name="Nakamura Y."/>
            <person name="Ichinomiya M."/>
            <person name="Sato N."/>
            <person name="Blanc-Mathieu R."/>
            <person name="Endo H."/>
            <person name="Kuwata A."/>
            <person name="Ogata H."/>
        </authorList>
    </citation>
    <scope>NUCLEOTIDE SEQUENCE [LARGE SCALE GENOMIC DNA]</scope>
    <source>
        <strain evidence="5">NIES 3700</strain>
    </source>
</reference>
<dbReference type="EMBL" id="BRXW01000416">
    <property type="protein sequence ID" value="GMH52270.1"/>
    <property type="molecule type" value="Genomic_DNA"/>
</dbReference>
<dbReference type="InterPro" id="IPR008584">
    <property type="entry name" value="CXXC_Zn-binding_euk"/>
</dbReference>
<evidence type="ECO:0000256" key="3">
    <source>
        <dbReference type="ARBA" id="ARBA00022833"/>
    </source>
</evidence>
<sequence>MTIFVLEIKGDFENIASVTARDDNEWSIDIKNPLNDYEERKNVTIRASELQEMENEHQAPVNFAVKWEGANKQSTLSIMSLGDKALRGKKKQPSNAPRPVTESETWTPVFAVDCRGLEPFSWNKGVDEFVVESSGGSKFEEDVDFSDDWCEYCEKSEDSVGINALEFRWTSV</sequence>
<dbReference type="GO" id="GO:0008270">
    <property type="term" value="F:zinc ion binding"/>
    <property type="evidence" value="ECO:0007669"/>
    <property type="project" value="TreeGrafter"/>
</dbReference>
<keyword evidence="5" id="KW-1185">Reference proteome</keyword>
<keyword evidence="3" id="KW-0862">Zinc</keyword>
<evidence type="ECO:0000313" key="5">
    <source>
        <dbReference type="Proteomes" id="UP001165122"/>
    </source>
</evidence>
<protein>
    <submittedName>
        <fullName evidence="4">Uncharacterized protein</fullName>
    </submittedName>
</protein>
<evidence type="ECO:0000313" key="4">
    <source>
        <dbReference type="EMBL" id="GMH52270.1"/>
    </source>
</evidence>
<comment type="similarity">
    <text evidence="1">Belongs to the UPF0587 family.</text>
</comment>
<dbReference type="PANTHER" id="PTHR12857">
    <property type="entry name" value="CXXC MOTIF CONTAINING ZINC BINDING PROTEIN"/>
    <property type="match status" value="1"/>
</dbReference>
<keyword evidence="2" id="KW-0479">Metal-binding</keyword>
<comment type="caution">
    <text evidence="4">The sequence shown here is derived from an EMBL/GenBank/DDBJ whole genome shotgun (WGS) entry which is preliminary data.</text>
</comment>
<dbReference type="AlphaFoldDB" id="A0A9W6ZLQ1"/>
<organism evidence="4 5">
    <name type="scientific">Triparma laevis f. longispina</name>
    <dbReference type="NCBI Taxonomy" id="1714387"/>
    <lineage>
        <taxon>Eukaryota</taxon>
        <taxon>Sar</taxon>
        <taxon>Stramenopiles</taxon>
        <taxon>Ochrophyta</taxon>
        <taxon>Bolidophyceae</taxon>
        <taxon>Parmales</taxon>
        <taxon>Triparmaceae</taxon>
        <taxon>Triparma</taxon>
    </lineage>
</organism>
<evidence type="ECO:0000256" key="2">
    <source>
        <dbReference type="ARBA" id="ARBA00022723"/>
    </source>
</evidence>